<dbReference type="GO" id="GO:0046513">
    <property type="term" value="P:ceramide biosynthetic process"/>
    <property type="evidence" value="ECO:0007669"/>
    <property type="project" value="UniProtKB-ARBA"/>
</dbReference>
<evidence type="ECO:0000256" key="20">
    <source>
        <dbReference type="ARBA" id="ARBA00048421"/>
    </source>
</evidence>
<proteinExistence type="inferred from homology"/>
<feature type="binding site" evidence="29">
    <location>
        <position position="349"/>
    </location>
    <ligand>
        <name>Zn(2+)</name>
        <dbReference type="ChEBI" id="CHEBI:29105"/>
        <label>1</label>
    </ligand>
</feature>
<evidence type="ECO:0000256" key="27">
    <source>
        <dbReference type="ARBA" id="ARBA00069549"/>
    </source>
</evidence>
<dbReference type="PANTHER" id="PTHR10340">
    <property type="entry name" value="SPHINGOMYELIN PHOSPHODIESTERASE"/>
    <property type="match status" value="1"/>
</dbReference>
<dbReference type="GO" id="GO:0005764">
    <property type="term" value="C:lysosome"/>
    <property type="evidence" value="ECO:0007669"/>
    <property type="project" value="UniProtKB-SubCell"/>
</dbReference>
<keyword evidence="17" id="KW-0458">Lysosome</keyword>
<protein>
    <recommendedName>
        <fullName evidence="27">Sphingomyelin phosphodiesterase</fullName>
        <ecNumber evidence="6">3.1.4.12</ecNumber>
        <ecNumber evidence="5">3.1.4.3</ecNumber>
    </recommendedName>
    <alternativeName>
        <fullName evidence="28">Acid sphingomyelinase</fullName>
    </alternativeName>
</protein>
<keyword evidence="12" id="KW-0378">Hydrolase</keyword>
<dbReference type="GO" id="GO:0061750">
    <property type="term" value="F:acid sphingomyelin phosphodiesterase activity"/>
    <property type="evidence" value="ECO:0007669"/>
    <property type="project" value="TreeGrafter"/>
</dbReference>
<dbReference type="GO" id="GO:0005615">
    <property type="term" value="C:extracellular space"/>
    <property type="evidence" value="ECO:0007669"/>
    <property type="project" value="TreeGrafter"/>
</dbReference>
<dbReference type="PROSITE" id="PS50015">
    <property type="entry name" value="SAP_B"/>
    <property type="match status" value="1"/>
</dbReference>
<keyword evidence="15 30" id="KW-1015">Disulfide bond</keyword>
<reference evidence="32" key="1">
    <citation type="thesis" date="2020" institute="ProQuest LLC" country="789 East Eisenhower Parkway, Ann Arbor, MI, USA">
        <title>Comparative Genomics and Chromosome Evolution.</title>
        <authorList>
            <person name="Mudd A.B."/>
        </authorList>
    </citation>
    <scope>NUCLEOTIDE SEQUENCE</scope>
    <source>
        <strain evidence="32">237g6f4</strain>
        <tissue evidence="32">Blood</tissue>
    </source>
</reference>
<dbReference type="InterPro" id="IPR008139">
    <property type="entry name" value="SaposinB_dom"/>
</dbReference>
<keyword evidence="11" id="KW-0732">Signal</keyword>
<dbReference type="GO" id="GO:0016020">
    <property type="term" value="C:membrane"/>
    <property type="evidence" value="ECO:0007669"/>
    <property type="project" value="GOC"/>
</dbReference>
<evidence type="ECO:0000256" key="5">
    <source>
        <dbReference type="ARBA" id="ARBA00012018"/>
    </source>
</evidence>
<evidence type="ECO:0000256" key="11">
    <source>
        <dbReference type="ARBA" id="ARBA00022729"/>
    </source>
</evidence>
<evidence type="ECO:0000256" key="29">
    <source>
        <dbReference type="PIRSR" id="PIRSR000948-1"/>
    </source>
</evidence>
<evidence type="ECO:0000256" key="26">
    <source>
        <dbReference type="ARBA" id="ARBA00062722"/>
    </source>
</evidence>
<evidence type="ECO:0000256" key="14">
    <source>
        <dbReference type="ARBA" id="ARBA00023098"/>
    </source>
</evidence>
<evidence type="ECO:0000256" key="16">
    <source>
        <dbReference type="ARBA" id="ARBA00023180"/>
    </source>
</evidence>
<keyword evidence="18" id="KW-0326">Glycosidase</keyword>
<feature type="disulfide bond" evidence="30">
    <location>
        <begin position="119"/>
        <end position="140"/>
    </location>
</feature>
<evidence type="ECO:0000256" key="7">
    <source>
        <dbReference type="ARBA" id="ARBA00022525"/>
    </source>
</evidence>
<evidence type="ECO:0000256" key="10">
    <source>
        <dbReference type="ARBA" id="ARBA00022723"/>
    </source>
</evidence>
<evidence type="ECO:0000256" key="25">
    <source>
        <dbReference type="ARBA" id="ARBA00058748"/>
    </source>
</evidence>
<feature type="binding site" evidence="29">
    <location>
        <position position="168"/>
    </location>
    <ligand>
        <name>Zn(2+)</name>
        <dbReference type="ChEBI" id="CHEBI:29105"/>
        <label>2</label>
    </ligand>
</feature>
<dbReference type="InterPro" id="IPR011160">
    <property type="entry name" value="Sphingomy_PDE"/>
</dbReference>
<evidence type="ECO:0000256" key="1">
    <source>
        <dbReference type="ARBA" id="ARBA00004239"/>
    </source>
</evidence>
<feature type="disulfide bond" evidence="30">
    <location>
        <begin position="113"/>
        <end position="118"/>
    </location>
</feature>
<comment type="subunit">
    <text evidence="26">Monomer. Interacts with SORT1; the interaction is required for SMPD1 targeting to lysosomes.</text>
</comment>
<dbReference type="EC" id="3.1.4.3" evidence="5"/>
<name>A0AAV6YSL0_ENGPU</name>
<gene>
    <name evidence="32" type="ORF">GDO81_021479</name>
</gene>
<evidence type="ECO:0000256" key="17">
    <source>
        <dbReference type="ARBA" id="ARBA00023228"/>
    </source>
</evidence>
<comment type="catalytic activity">
    <reaction evidence="21">
        <text>N-(octadecanoyl)-sphing-4-enine-1-phosphocholine + H2O = N-octadecanoylsphing-4-enine + phosphocholine + H(+)</text>
        <dbReference type="Rhea" id="RHEA:54284"/>
        <dbReference type="ChEBI" id="CHEBI:15377"/>
        <dbReference type="ChEBI" id="CHEBI:15378"/>
        <dbReference type="ChEBI" id="CHEBI:72961"/>
        <dbReference type="ChEBI" id="CHEBI:83358"/>
        <dbReference type="ChEBI" id="CHEBI:295975"/>
    </reaction>
    <physiologicalReaction direction="left-to-right" evidence="21">
        <dbReference type="Rhea" id="RHEA:54285"/>
    </physiologicalReaction>
</comment>
<keyword evidence="9" id="KW-0551">Lipid droplet</keyword>
<feature type="binding site" evidence="29">
    <location>
        <position position="315"/>
    </location>
    <ligand>
        <name>Zn(2+)</name>
        <dbReference type="ChEBI" id="CHEBI:29105"/>
        <label>2</label>
    </ligand>
</feature>
<dbReference type="PANTHER" id="PTHR10340:SF34">
    <property type="entry name" value="SPHINGOMYELIN PHOSPHODIESTERASE"/>
    <property type="match status" value="1"/>
</dbReference>
<feature type="disulfide bond" evidence="30">
    <location>
        <begin position="12"/>
        <end position="23"/>
    </location>
</feature>
<evidence type="ECO:0000256" key="9">
    <source>
        <dbReference type="ARBA" id="ARBA00022677"/>
    </source>
</evidence>
<evidence type="ECO:0000313" key="32">
    <source>
        <dbReference type="EMBL" id="KAG8539088.1"/>
    </source>
</evidence>
<dbReference type="GO" id="GO:0006685">
    <property type="term" value="P:sphingomyelin catabolic process"/>
    <property type="evidence" value="ECO:0007669"/>
    <property type="project" value="InterPro"/>
</dbReference>
<feature type="binding site" evidence="29">
    <location>
        <position position="100"/>
    </location>
    <ligand>
        <name>Zn(2+)</name>
        <dbReference type="ChEBI" id="CHEBI:29105"/>
        <label>1</label>
    </ligand>
</feature>
<keyword evidence="16" id="KW-0325">Glycoprotein</keyword>
<evidence type="ECO:0000256" key="19">
    <source>
        <dbReference type="ARBA" id="ARBA00047268"/>
    </source>
</evidence>
<keyword evidence="7" id="KW-0964">Secreted</keyword>
<evidence type="ECO:0000256" key="18">
    <source>
        <dbReference type="ARBA" id="ARBA00023295"/>
    </source>
</evidence>
<keyword evidence="10 29" id="KW-0479">Metal-binding</keyword>
<comment type="similarity">
    <text evidence="4">Belongs to the acid sphingomyelinase family.</text>
</comment>
<evidence type="ECO:0000256" key="15">
    <source>
        <dbReference type="ARBA" id="ARBA00023157"/>
    </source>
</evidence>
<dbReference type="PIRSF" id="PIRSF000948">
    <property type="entry name" value="Sphingomy_PDE"/>
    <property type="match status" value="1"/>
</dbReference>
<comment type="function">
    <text evidence="25">In the lysosomes, converts sphingomyelin to ceramide. Plays an important role in the export of cholesterol from the intraendolysosomal membranes. Also has phospholipase C activities toward 1,2-diacylglycerolphosphocholine and 1,2-diacylglycerolphosphoglycerol. Modulates stress-induced apoptosis through the production of ceramide.</text>
</comment>
<comment type="catalytic activity">
    <reaction evidence="20">
        <text>a 1,2-diacyl-sn-glycero-3-phosphocholine + H2O = phosphocholine + a 1,2-diacyl-sn-glycerol + H(+)</text>
        <dbReference type="Rhea" id="RHEA:10604"/>
        <dbReference type="ChEBI" id="CHEBI:15377"/>
        <dbReference type="ChEBI" id="CHEBI:15378"/>
        <dbReference type="ChEBI" id="CHEBI:17815"/>
        <dbReference type="ChEBI" id="CHEBI:57643"/>
        <dbReference type="ChEBI" id="CHEBI:295975"/>
        <dbReference type="EC" id="3.1.4.3"/>
    </reaction>
    <physiologicalReaction direction="left-to-right" evidence="20">
        <dbReference type="Rhea" id="RHEA:10605"/>
    </physiologicalReaction>
</comment>
<evidence type="ECO:0000256" key="28">
    <source>
        <dbReference type="ARBA" id="ARBA00076660"/>
    </source>
</evidence>
<comment type="subcellular location">
    <subcellularLocation>
        <location evidence="3">Lipid droplet</location>
    </subcellularLocation>
    <subcellularLocation>
        <location evidence="2">Lysosome</location>
    </subcellularLocation>
    <subcellularLocation>
        <location evidence="1">Secreted</location>
        <location evidence="1">Extracellular space</location>
    </subcellularLocation>
</comment>
<evidence type="ECO:0000256" key="22">
    <source>
        <dbReference type="ARBA" id="ARBA00052601"/>
    </source>
</evidence>
<feature type="disulfide bond" evidence="30">
    <location>
        <begin position="474"/>
        <end position="478"/>
    </location>
</feature>
<comment type="catalytic activity">
    <reaction evidence="22">
        <text>1,2-dihexadecanoyl-sn-glycero-3-phosphocholine + H2O = 1,2-dihexadecanoyl-sn-glycerol + phosphocholine + H(+)</text>
        <dbReference type="Rhea" id="RHEA:45304"/>
        <dbReference type="ChEBI" id="CHEBI:15377"/>
        <dbReference type="ChEBI" id="CHEBI:15378"/>
        <dbReference type="ChEBI" id="CHEBI:72999"/>
        <dbReference type="ChEBI" id="CHEBI:82929"/>
        <dbReference type="ChEBI" id="CHEBI:295975"/>
    </reaction>
    <physiologicalReaction direction="left-to-right" evidence="22">
        <dbReference type="Rhea" id="RHEA:45305"/>
    </physiologicalReaction>
</comment>
<feature type="binding site" evidence="29">
    <location>
        <position position="208"/>
    </location>
    <ligand>
        <name>Zn(2+)</name>
        <dbReference type="ChEBI" id="CHEBI:29105"/>
        <label>2</label>
    </ligand>
</feature>
<evidence type="ECO:0000256" key="8">
    <source>
        <dbReference type="ARBA" id="ARBA00022553"/>
    </source>
</evidence>
<dbReference type="GO" id="GO:0005811">
    <property type="term" value="C:lipid droplet"/>
    <property type="evidence" value="ECO:0007669"/>
    <property type="project" value="UniProtKB-SubCell"/>
</dbReference>
<organism evidence="32 33">
    <name type="scientific">Engystomops pustulosus</name>
    <name type="common">Tungara frog</name>
    <name type="synonym">Physalaemus pustulosus</name>
    <dbReference type="NCBI Taxonomy" id="76066"/>
    <lineage>
        <taxon>Eukaryota</taxon>
        <taxon>Metazoa</taxon>
        <taxon>Chordata</taxon>
        <taxon>Craniata</taxon>
        <taxon>Vertebrata</taxon>
        <taxon>Euteleostomi</taxon>
        <taxon>Amphibia</taxon>
        <taxon>Batrachia</taxon>
        <taxon>Anura</taxon>
        <taxon>Neobatrachia</taxon>
        <taxon>Hyloidea</taxon>
        <taxon>Leptodactylidae</taxon>
        <taxon>Leiuperinae</taxon>
        <taxon>Engystomops</taxon>
    </lineage>
</organism>
<dbReference type="Gene3D" id="3.60.21.10">
    <property type="match status" value="1"/>
</dbReference>
<dbReference type="Pfam" id="PF19272">
    <property type="entry name" value="ASMase_C"/>
    <property type="match status" value="1"/>
</dbReference>
<feature type="disulfide bond" evidence="30">
    <location>
        <begin position="275"/>
        <end position="321"/>
    </location>
</feature>
<dbReference type="FunFam" id="3.60.21.10:FF:000045">
    <property type="entry name" value="Sphingomyelin phosphodiesterase"/>
    <property type="match status" value="1"/>
</dbReference>
<dbReference type="CDD" id="cd00842">
    <property type="entry name" value="MPP_ASMase"/>
    <property type="match status" value="1"/>
</dbReference>
<dbReference type="InterPro" id="IPR041805">
    <property type="entry name" value="ASMase/PPN1_MPP"/>
</dbReference>
<evidence type="ECO:0000256" key="6">
    <source>
        <dbReference type="ARBA" id="ARBA00012369"/>
    </source>
</evidence>
<keyword evidence="14" id="KW-0443">Lipid metabolism</keyword>
<evidence type="ECO:0000259" key="31">
    <source>
        <dbReference type="PROSITE" id="PS50015"/>
    </source>
</evidence>
<evidence type="ECO:0000256" key="24">
    <source>
        <dbReference type="ARBA" id="ARBA00057858"/>
    </source>
</evidence>
<comment type="caution">
    <text evidence="32">The sequence shown here is derived from an EMBL/GenBank/DDBJ whole genome shotgun (WGS) entry which is preliminary data.</text>
</comment>
<accession>A0AAV6YSL0</accession>
<evidence type="ECO:0000256" key="2">
    <source>
        <dbReference type="ARBA" id="ARBA00004371"/>
    </source>
</evidence>
<comment type="function">
    <text evidence="24">This form is generated following cleavage by CASP7 in the extracellular milieu in response to bacterial infection. It shows increased ability to convert sphingomyelin to ceramide and promotes plasma membrane repair. Plasma membrane repair by ceramide counteracts the action of gasdermin-D (GSDMD) perforin (PRF1) pores that are formed in response to bacterial infection.</text>
</comment>
<dbReference type="EC" id="3.1.4.12" evidence="6"/>
<keyword evidence="33" id="KW-1185">Reference proteome</keyword>
<evidence type="ECO:0000256" key="12">
    <source>
        <dbReference type="ARBA" id="ARBA00022801"/>
    </source>
</evidence>
<dbReference type="InterPro" id="IPR045473">
    <property type="entry name" value="ASM_C"/>
</dbReference>
<dbReference type="AlphaFoldDB" id="A0AAV6YSL0"/>
<feature type="domain" description="Saposin B-type" evidence="31">
    <location>
        <begin position="1"/>
        <end position="61"/>
    </location>
</feature>
<dbReference type="GO" id="GO:0016798">
    <property type="term" value="F:hydrolase activity, acting on glycosyl bonds"/>
    <property type="evidence" value="ECO:0007669"/>
    <property type="project" value="UniProtKB-KW"/>
</dbReference>
<comment type="catalytic activity">
    <reaction evidence="19">
        <text>a sphingomyelin + H2O = phosphocholine + an N-acylsphing-4-enine + H(+)</text>
        <dbReference type="Rhea" id="RHEA:19253"/>
        <dbReference type="ChEBI" id="CHEBI:15377"/>
        <dbReference type="ChEBI" id="CHEBI:15378"/>
        <dbReference type="ChEBI" id="CHEBI:17636"/>
        <dbReference type="ChEBI" id="CHEBI:52639"/>
        <dbReference type="ChEBI" id="CHEBI:295975"/>
        <dbReference type="EC" id="3.1.4.12"/>
    </reaction>
    <physiologicalReaction direction="left-to-right" evidence="19">
        <dbReference type="Rhea" id="RHEA:19254"/>
    </physiologicalReaction>
</comment>
<dbReference type="SUPFAM" id="SSF56300">
    <property type="entry name" value="Metallo-dependent phosphatases"/>
    <property type="match status" value="1"/>
</dbReference>
<comment type="function">
    <text evidence="23">Converts sphingomyelin to ceramide. Exists as two enzymatic forms that arise from alternative trafficking of a single protein precursor, one that is targeted to the endolysosomal compartment, whereas the other is released extracellularly. However, in response to various forms of stress, lysosomal exocytosis may represent a major source of the secretory form.</text>
</comment>
<dbReference type="InterPro" id="IPR004843">
    <property type="entry name" value="Calcineurin-like_PHP"/>
</dbReference>
<dbReference type="Pfam" id="PF00149">
    <property type="entry name" value="Metallophos"/>
    <property type="match status" value="1"/>
</dbReference>
<evidence type="ECO:0000256" key="3">
    <source>
        <dbReference type="ARBA" id="ARBA00004502"/>
    </source>
</evidence>
<keyword evidence="8" id="KW-0597">Phosphoprotein</keyword>
<evidence type="ECO:0000313" key="33">
    <source>
        <dbReference type="Proteomes" id="UP000824782"/>
    </source>
</evidence>
<evidence type="ECO:0000256" key="23">
    <source>
        <dbReference type="ARBA" id="ARBA00053461"/>
    </source>
</evidence>
<dbReference type="GO" id="GO:0034480">
    <property type="term" value="F:phosphatidylcholine phospholipase C activity"/>
    <property type="evidence" value="ECO:0007669"/>
    <property type="project" value="UniProtKB-EC"/>
</dbReference>
<feature type="binding site" evidence="29">
    <location>
        <position position="98"/>
    </location>
    <ligand>
        <name>Zn(2+)</name>
        <dbReference type="ChEBI" id="CHEBI:29105"/>
        <label>1</label>
    </ligand>
</feature>
<dbReference type="EMBL" id="WNYA01016587">
    <property type="protein sequence ID" value="KAG8539088.1"/>
    <property type="molecule type" value="Genomic_DNA"/>
</dbReference>
<feature type="binding site" evidence="29">
    <location>
        <position position="347"/>
    </location>
    <ligand>
        <name>Zn(2+)</name>
        <dbReference type="ChEBI" id="CHEBI:29105"/>
        <label>2</label>
    </ligand>
</feature>
<evidence type="ECO:0000256" key="21">
    <source>
        <dbReference type="ARBA" id="ARBA00051187"/>
    </source>
</evidence>
<sequence>MERVAEAAVKVCRTLHLEEPAVCQQVVELFKQDVITAWVMSVLRPSEVCGLLLGTDCGHWDIGSDWNITFPPVPKPPVKPPIPPQPGSPVSRVLFLTDIHWDHGYTPGAPATCKEPLCCRNHSLSRGHNPSGYWGEYSKCDLPLHTIESLLRHVAKNGPFERVYWTGDIPAHNVWEQTREQQLDALRTITGLVRKYLGPVPVYPSVGNHESAPVNSFPPPSVYGNLSSSWLYHAMAQEWGAWLPAPALETLRTAGYYTTLMAPGLRLVSLNMNYCAVENFWLMINYTDPAGQLQWLVGVLQGAEDRQEKVHIIGHIPPGRCLKSWSWNYYRIVNRYESTIVAQFFGHTHLDEFEIFYDEETLTRPLSVAFIAPSVTTFIDLNPGFRVYHVDGEYPDSSHVVLDHETYILNLTEANKKPNEEPRWSLLYRALSTYGMRSAYPADWDNLVHRFLQDDRLFQTFWFLHHKGHVDSVCQDSCKADLLCALRTGRSYDLQMCKDLDFRGKPAHTKKSLC</sequence>
<dbReference type="Proteomes" id="UP000824782">
    <property type="component" value="Unassembled WGS sequence"/>
</dbReference>
<evidence type="ECO:0000256" key="30">
    <source>
        <dbReference type="PIRSR" id="PIRSR000948-2"/>
    </source>
</evidence>
<dbReference type="InterPro" id="IPR029052">
    <property type="entry name" value="Metallo-depent_PP-like"/>
</dbReference>
<comment type="cofactor">
    <cofactor evidence="29">
        <name>Zn(2+)</name>
        <dbReference type="ChEBI" id="CHEBI:29105"/>
    </cofactor>
    <text evidence="29">Binds 2 Zn(2+) ions per subunit.</text>
</comment>
<evidence type="ECO:0000256" key="4">
    <source>
        <dbReference type="ARBA" id="ARBA00008234"/>
    </source>
</evidence>
<feature type="binding site" evidence="29">
    <location>
        <position position="168"/>
    </location>
    <ligand>
        <name>Zn(2+)</name>
        <dbReference type="ChEBI" id="CHEBI:29105"/>
        <label>1</label>
    </ligand>
</feature>
<evidence type="ECO:0000256" key="13">
    <source>
        <dbReference type="ARBA" id="ARBA00022833"/>
    </source>
</evidence>
<dbReference type="GO" id="GO:0046872">
    <property type="term" value="F:metal ion binding"/>
    <property type="evidence" value="ECO:0007669"/>
    <property type="project" value="UniProtKB-KW"/>
</dbReference>
<keyword evidence="13 29" id="KW-0862">Zinc</keyword>